<feature type="region of interest" description="Disordered" evidence="1">
    <location>
        <begin position="136"/>
        <end position="155"/>
    </location>
</feature>
<keyword evidence="2" id="KW-0732">Signal</keyword>
<feature type="chain" id="PRO_5021317525" evidence="2">
    <location>
        <begin position="32"/>
        <end position="155"/>
    </location>
</feature>
<feature type="signal peptide" evidence="2">
    <location>
        <begin position="1"/>
        <end position="31"/>
    </location>
</feature>
<accession>A0A4Z2J7E2</accession>
<keyword evidence="4" id="KW-1185">Reference proteome</keyword>
<evidence type="ECO:0000313" key="3">
    <source>
        <dbReference type="EMBL" id="TNN85598.1"/>
    </source>
</evidence>
<protein>
    <submittedName>
        <fullName evidence="3">Uncharacterized protein</fullName>
    </submittedName>
</protein>
<comment type="caution">
    <text evidence="3">The sequence shown here is derived from an EMBL/GenBank/DDBJ whole genome shotgun (WGS) entry which is preliminary data.</text>
</comment>
<dbReference type="EMBL" id="SRLO01000020">
    <property type="protein sequence ID" value="TNN85598.1"/>
    <property type="molecule type" value="Genomic_DNA"/>
</dbReference>
<dbReference type="Proteomes" id="UP000314294">
    <property type="component" value="Unassembled WGS sequence"/>
</dbReference>
<dbReference type="AlphaFoldDB" id="A0A4Z2J7E2"/>
<evidence type="ECO:0000256" key="1">
    <source>
        <dbReference type="SAM" id="MobiDB-lite"/>
    </source>
</evidence>
<gene>
    <name evidence="3" type="ORF">EYF80_004231</name>
</gene>
<name>A0A4Z2J7E2_9TELE</name>
<evidence type="ECO:0000256" key="2">
    <source>
        <dbReference type="SAM" id="SignalP"/>
    </source>
</evidence>
<evidence type="ECO:0000313" key="4">
    <source>
        <dbReference type="Proteomes" id="UP000314294"/>
    </source>
</evidence>
<organism evidence="3 4">
    <name type="scientific">Liparis tanakae</name>
    <name type="common">Tanaka's snailfish</name>
    <dbReference type="NCBI Taxonomy" id="230148"/>
    <lineage>
        <taxon>Eukaryota</taxon>
        <taxon>Metazoa</taxon>
        <taxon>Chordata</taxon>
        <taxon>Craniata</taxon>
        <taxon>Vertebrata</taxon>
        <taxon>Euteleostomi</taxon>
        <taxon>Actinopterygii</taxon>
        <taxon>Neopterygii</taxon>
        <taxon>Teleostei</taxon>
        <taxon>Neoteleostei</taxon>
        <taxon>Acanthomorphata</taxon>
        <taxon>Eupercaria</taxon>
        <taxon>Perciformes</taxon>
        <taxon>Cottioidei</taxon>
        <taxon>Cottales</taxon>
        <taxon>Liparidae</taxon>
        <taxon>Liparis</taxon>
    </lineage>
</organism>
<proteinExistence type="predicted"/>
<sequence length="155" mass="17112">MSTVLLAGCTSLWRTWAVLLLPLWQPYPSSSLGFNRCLCCPLTFGMSQTKATGSVEQRHRGVWEALPLEMSVLQRLIQTEVEAPSMARVLQVTPQGGLEVHLQLLSVHWAEYASSSGAGLPDRLVSIHRSALQETSQDQRLVGKPLSDITNDRSQ</sequence>
<reference evidence="3 4" key="1">
    <citation type="submission" date="2019-03" db="EMBL/GenBank/DDBJ databases">
        <title>First draft genome of Liparis tanakae, snailfish: a comprehensive survey of snailfish specific genes.</title>
        <authorList>
            <person name="Kim W."/>
            <person name="Song I."/>
            <person name="Jeong J.-H."/>
            <person name="Kim D."/>
            <person name="Kim S."/>
            <person name="Ryu S."/>
            <person name="Song J.Y."/>
            <person name="Lee S.K."/>
        </authorList>
    </citation>
    <scope>NUCLEOTIDE SEQUENCE [LARGE SCALE GENOMIC DNA]</scope>
    <source>
        <tissue evidence="3">Muscle</tissue>
    </source>
</reference>